<dbReference type="OMA" id="EMEISIC"/>
<dbReference type="Pfam" id="PF00041">
    <property type="entry name" value="fn3"/>
    <property type="match status" value="1"/>
</dbReference>
<dbReference type="GO" id="GO:0048738">
    <property type="term" value="P:cardiac muscle tissue development"/>
    <property type="evidence" value="ECO:0007669"/>
    <property type="project" value="TreeGrafter"/>
</dbReference>
<evidence type="ECO:0000259" key="3">
    <source>
        <dbReference type="PROSITE" id="PS50853"/>
    </source>
</evidence>
<dbReference type="Gene3D" id="2.60.40.10">
    <property type="entry name" value="Immunoglobulins"/>
    <property type="match status" value="3"/>
</dbReference>
<evidence type="ECO:0000313" key="5">
    <source>
        <dbReference type="Proteomes" id="UP000267027"/>
    </source>
</evidence>
<dbReference type="InterPro" id="IPR013783">
    <property type="entry name" value="Ig-like_fold"/>
</dbReference>
<keyword evidence="5" id="KW-1185">Reference proteome</keyword>
<evidence type="ECO:0000256" key="2">
    <source>
        <dbReference type="SAM" id="MobiDB-lite"/>
    </source>
</evidence>
<dbReference type="InterPro" id="IPR036179">
    <property type="entry name" value="Ig-like_dom_sf"/>
</dbReference>
<feature type="compositionally biased region" description="Basic and acidic residues" evidence="2">
    <location>
        <begin position="704"/>
        <end position="731"/>
    </location>
</feature>
<dbReference type="CDD" id="cd00096">
    <property type="entry name" value="Ig"/>
    <property type="match status" value="1"/>
</dbReference>
<dbReference type="SUPFAM" id="SSF49265">
    <property type="entry name" value="Fibronectin type III"/>
    <property type="match status" value="1"/>
</dbReference>
<dbReference type="EMBL" id="UYYA01002064">
    <property type="protein sequence ID" value="VDM55697.1"/>
    <property type="molecule type" value="Genomic_DNA"/>
</dbReference>
<feature type="region of interest" description="Disordered" evidence="2">
    <location>
        <begin position="675"/>
        <end position="921"/>
    </location>
</feature>
<dbReference type="GO" id="GO:0031430">
    <property type="term" value="C:M band"/>
    <property type="evidence" value="ECO:0007669"/>
    <property type="project" value="TreeGrafter"/>
</dbReference>
<feature type="compositionally biased region" description="Basic and acidic residues" evidence="2">
    <location>
        <begin position="740"/>
        <end position="921"/>
    </location>
</feature>
<accession>A0A0R3PID4</accession>
<reference evidence="6" key="1">
    <citation type="submission" date="2017-02" db="UniProtKB">
        <authorList>
            <consortium name="WormBaseParasite"/>
        </authorList>
    </citation>
    <scope>IDENTIFICATION</scope>
</reference>
<dbReference type="OrthoDB" id="6107607at2759"/>
<organism evidence="6">
    <name type="scientific">Angiostrongylus costaricensis</name>
    <name type="common">Nematode worm</name>
    <dbReference type="NCBI Taxonomy" id="334426"/>
    <lineage>
        <taxon>Eukaryota</taxon>
        <taxon>Metazoa</taxon>
        <taxon>Ecdysozoa</taxon>
        <taxon>Nematoda</taxon>
        <taxon>Chromadorea</taxon>
        <taxon>Rhabditida</taxon>
        <taxon>Rhabditina</taxon>
        <taxon>Rhabditomorpha</taxon>
        <taxon>Strongyloidea</taxon>
        <taxon>Metastrongylidae</taxon>
        <taxon>Angiostrongylus</taxon>
    </lineage>
</organism>
<dbReference type="STRING" id="334426.A0A0R3PID4"/>
<dbReference type="PANTHER" id="PTHR14340">
    <property type="entry name" value="MICROFIBRIL-ASSOCIATED GLYCOPROTEIN 3"/>
    <property type="match status" value="1"/>
</dbReference>
<feature type="region of interest" description="Disordered" evidence="2">
    <location>
        <begin position="1"/>
        <end position="106"/>
    </location>
</feature>
<dbReference type="PROSITE" id="PS50853">
    <property type="entry name" value="FN3"/>
    <property type="match status" value="1"/>
</dbReference>
<dbReference type="CDD" id="cd00063">
    <property type="entry name" value="FN3"/>
    <property type="match status" value="1"/>
</dbReference>
<evidence type="ECO:0000256" key="1">
    <source>
        <dbReference type="ARBA" id="ARBA00023319"/>
    </source>
</evidence>
<dbReference type="AlphaFoldDB" id="A0A0R3PID4"/>
<feature type="compositionally biased region" description="Acidic residues" evidence="2">
    <location>
        <begin position="692"/>
        <end position="703"/>
    </location>
</feature>
<gene>
    <name evidence="4" type="ORF">ACOC_LOCUS4112</name>
</gene>
<evidence type="ECO:0000313" key="6">
    <source>
        <dbReference type="WBParaSite" id="ACOC_0000411101-mRNA-1"/>
    </source>
</evidence>
<keyword evidence="1" id="KW-0393">Immunoglobulin domain</keyword>
<dbReference type="InterPro" id="IPR036116">
    <property type="entry name" value="FN3_sf"/>
</dbReference>
<dbReference type="Proteomes" id="UP000267027">
    <property type="component" value="Unassembled WGS sequence"/>
</dbReference>
<proteinExistence type="predicted"/>
<dbReference type="SUPFAM" id="SSF48726">
    <property type="entry name" value="Immunoglobulin"/>
    <property type="match status" value="2"/>
</dbReference>
<name>A0A0R3PID4_ANGCS</name>
<dbReference type="GO" id="GO:0008307">
    <property type="term" value="F:structural constituent of muscle"/>
    <property type="evidence" value="ECO:0007669"/>
    <property type="project" value="TreeGrafter"/>
</dbReference>
<dbReference type="WBParaSite" id="ACOC_0000411101-mRNA-1">
    <property type="protein sequence ID" value="ACOC_0000411101-mRNA-1"/>
    <property type="gene ID" value="ACOC_0000411101"/>
</dbReference>
<sequence>MPAKPDEVAVVIDEAKPKEEVKPEEETKLQQKAKSKDEIKRKQIKSEEEGNPKEGIKAEEEVRAGQDEKRKDEVKPKKGRAKEESKPVDEIRPKEEAKPQEKVKEMDELKLEEKAVPQYKSLSEGVTASFEFNLRLSAQSCCITVRDKCLENLVRSVPEPVFREVFCNVSLVKQRTEKVGISAIYERRTDDRKPQMENDDNITMVDVVEEARIKSIKKKRKKQKKREKVEIKVTPFDECDTNEVSRAPPKAELLEINVSRKRTISGTNDIFVDLDIEAGEEACKTDALIDLNFYDYDEMEISICELEPEIIEVDVLLDSMDEEDGVDAFPLINTAKVLTTVHISSEDTSISRLIEEHKLPCAEQVEVCLESGITKVHARKTVKMKQRIKEKDTKADEITDDEQQIIEHPKSVELSNLNETVTLTCSTTLPIKTASWFKNGMIVDTSDFISIAAVGNQTQLTLNKFIPFYIGVYHVVVDGVGSRPAKISANIAPVFHDKLPATIIHSTGKPLDIRLTYTAVPTPEVKLLHQGKPMILEADIDQYEDSVSIRIKNIKKRDQGNISICLANCFGRAVSSFELKLVDTPLSPRNARAVRLTATSLTLQWDSPEQGDCDVKQYTVERRITESGRWRKMGKTSEKEYTCNELIPKEFYAFRIIASNSFGDGLPSEVVEVHMPEEDDETSQRLASQTEQEIEVEVSEDGVDAERVKTKEEDKPQDETKEENKEKEKRKLVTKKKQKAKPEEEVKTEEKEKPKEEVVLKKKEELKEETKTEEVKTEEKEKPKEEAVPKKKEKAKPDEVKPEEKEKPKEEAVPKKKEKAKPEEVKPEEKEKPKEEVVLKKKEELKEEAKTDEVKPEEKEKPKEEAVPKKKEKEKPDEVKPEEKEKPKEEAVPKKKEKAKPDEVKPEEKEKPKEEAVPKKK</sequence>
<feature type="domain" description="Fibronectin type-III" evidence="3">
    <location>
        <begin position="587"/>
        <end position="678"/>
    </location>
</feature>
<protein>
    <submittedName>
        <fullName evidence="6">Fibronectin type-III domain-containing protein</fullName>
    </submittedName>
</protein>
<dbReference type="InterPro" id="IPR003961">
    <property type="entry name" value="FN3_dom"/>
</dbReference>
<dbReference type="SMART" id="SM00060">
    <property type="entry name" value="FN3"/>
    <property type="match status" value="1"/>
</dbReference>
<evidence type="ECO:0000313" key="4">
    <source>
        <dbReference type="EMBL" id="VDM55697.1"/>
    </source>
</evidence>
<dbReference type="PANTHER" id="PTHR14340:SF13">
    <property type="entry name" value="TITIN"/>
    <property type="match status" value="1"/>
</dbReference>
<reference evidence="4 5" key="2">
    <citation type="submission" date="2018-11" db="EMBL/GenBank/DDBJ databases">
        <authorList>
            <consortium name="Pathogen Informatics"/>
        </authorList>
    </citation>
    <scope>NUCLEOTIDE SEQUENCE [LARGE SCALE GENOMIC DNA]</scope>
    <source>
        <strain evidence="4 5">Costa Rica</strain>
    </source>
</reference>
<dbReference type="GO" id="GO:0045214">
    <property type="term" value="P:sarcomere organization"/>
    <property type="evidence" value="ECO:0007669"/>
    <property type="project" value="TreeGrafter"/>
</dbReference>